<evidence type="ECO:0000259" key="12">
    <source>
        <dbReference type="Pfam" id="PF02879"/>
    </source>
</evidence>
<gene>
    <name evidence="14" type="ORF">CQ12_11845</name>
</gene>
<dbReference type="Gene3D" id="3.40.120.10">
    <property type="entry name" value="Alpha-D-Glucose-1,6-Bisphosphate, subunit A, domain 3"/>
    <property type="match status" value="3"/>
</dbReference>
<comment type="similarity">
    <text evidence="2 8">Belongs to the phosphohexose mutase family.</text>
</comment>
<evidence type="ECO:0000259" key="10">
    <source>
        <dbReference type="Pfam" id="PF00408"/>
    </source>
</evidence>
<evidence type="ECO:0000256" key="4">
    <source>
        <dbReference type="ARBA" id="ARBA00022723"/>
    </source>
</evidence>
<evidence type="ECO:0000256" key="2">
    <source>
        <dbReference type="ARBA" id="ARBA00010231"/>
    </source>
</evidence>
<dbReference type="Pfam" id="PF00408">
    <property type="entry name" value="PGM_PMM_IV"/>
    <property type="match status" value="1"/>
</dbReference>
<evidence type="ECO:0000256" key="5">
    <source>
        <dbReference type="ARBA" id="ARBA00022842"/>
    </source>
</evidence>
<feature type="domain" description="Alpha-D-phosphohexomutase C-terminal" evidence="10">
    <location>
        <begin position="496"/>
        <end position="537"/>
    </location>
</feature>
<dbReference type="InterPro" id="IPR005852">
    <property type="entry name" value="PGM_a-D-Glc-sp"/>
</dbReference>
<proteinExistence type="inferred from homology"/>
<evidence type="ECO:0000256" key="9">
    <source>
        <dbReference type="SAM" id="MobiDB-lite"/>
    </source>
</evidence>
<dbReference type="InterPro" id="IPR005845">
    <property type="entry name" value="A-D-PHexomutase_a/b/a-II"/>
</dbReference>
<dbReference type="GO" id="GO:0000287">
    <property type="term" value="F:magnesium ion binding"/>
    <property type="evidence" value="ECO:0007669"/>
    <property type="project" value="InterPro"/>
</dbReference>
<organism evidence="14 15">
    <name type="scientific">Bradyrhizobium jicamae</name>
    <dbReference type="NCBI Taxonomy" id="280332"/>
    <lineage>
        <taxon>Bacteria</taxon>
        <taxon>Pseudomonadati</taxon>
        <taxon>Pseudomonadota</taxon>
        <taxon>Alphaproteobacteria</taxon>
        <taxon>Hyphomicrobiales</taxon>
        <taxon>Nitrobacteraceae</taxon>
        <taxon>Bradyrhizobium</taxon>
    </lineage>
</organism>
<dbReference type="InterPro" id="IPR005843">
    <property type="entry name" value="A-D-PHexomutase_C"/>
</dbReference>
<dbReference type="STRING" id="280332.CQ12_11845"/>
<dbReference type="InterPro" id="IPR005844">
    <property type="entry name" value="A-D-PHexomutase_a/b/a-I"/>
</dbReference>
<name>A0A0R3LKM9_9BRAD</name>
<sequence>MTAPNPAAGKPVDPASLVNVPQLVTAYFASKPDPSDPTQRVAFGTSGHRGTSLKNSFNENHILSTTQAICDHRRETGLTGPLFIGIDTHALAEPALASAVEVFAANGVDIMIDERGGYTPTPVISHAILSYDKGRTSGLADGVVITPSHNPPEDGGYKYNPPHGGPADTDVTAKVEKTANAYMESGMKGVARMPYARARKAPTTHMHDYIRPYVADLGNAVDMALIKSSGVKIGIDPLGGAAVHYWQPLIEHYGINATIVNDAVDPTFRFMTADWDGKIRMDCSSPFAMASLIQMRDRFDVAFANDTDADRHGIVTRTGGLMNPNHFLAAAIAYLFEHRPQWDKEAAIGKTIVSSSIIDRVAKKLNRKLVETPVGFKWFVEGLGTGAFGFAGEESAGASFLKRDGSVWTTDKDGMVMGLLAAEILGRTGRDPSQLFAGLTAELGVPFYERIDVPATPKQKNALKALGPDQLDMRQLAGEPVSAIRTRAPGNDQSFGGIKVESEAGWFAARPSGTEDVYKIYAESFRDQNHLKTIQQDAQRAIAKAF</sequence>
<dbReference type="InterPro" id="IPR016066">
    <property type="entry name" value="A-D-PHexomutase_CS"/>
</dbReference>
<evidence type="ECO:0000256" key="7">
    <source>
        <dbReference type="NCBIfam" id="TIGR01132"/>
    </source>
</evidence>
<keyword evidence="3" id="KW-0597">Phosphoprotein</keyword>
<evidence type="ECO:0000313" key="15">
    <source>
        <dbReference type="Proteomes" id="UP000050863"/>
    </source>
</evidence>
<dbReference type="EMBL" id="LLXZ01000118">
    <property type="protein sequence ID" value="KRR06261.1"/>
    <property type="molecule type" value="Genomic_DNA"/>
</dbReference>
<dbReference type="CDD" id="cd05801">
    <property type="entry name" value="PGM_like3"/>
    <property type="match status" value="1"/>
</dbReference>
<feature type="domain" description="Alpha-D-phosphohexomutase alpha/beta/alpha" evidence="13">
    <location>
        <begin position="323"/>
        <end position="439"/>
    </location>
</feature>
<evidence type="ECO:0000256" key="3">
    <source>
        <dbReference type="ARBA" id="ARBA00022553"/>
    </source>
</evidence>
<keyword evidence="5 8" id="KW-0460">Magnesium</keyword>
<evidence type="ECO:0000256" key="6">
    <source>
        <dbReference type="ARBA" id="ARBA00023235"/>
    </source>
</evidence>
<dbReference type="PANTHER" id="PTHR45745:SF1">
    <property type="entry name" value="PHOSPHOGLUCOMUTASE 2B-RELATED"/>
    <property type="match status" value="1"/>
</dbReference>
<feature type="domain" description="Alpha-D-phosphohexomutase alpha/beta/alpha" evidence="11">
    <location>
        <begin position="41"/>
        <end position="182"/>
    </location>
</feature>
<keyword evidence="4 8" id="KW-0479">Metal-binding</keyword>
<dbReference type="EC" id="5.4.2.2" evidence="7"/>
<dbReference type="InterPro" id="IPR016055">
    <property type="entry name" value="A-D-PHexomutase_a/b/a-I/II/III"/>
</dbReference>
<evidence type="ECO:0000256" key="8">
    <source>
        <dbReference type="RuleBase" id="RU004326"/>
    </source>
</evidence>
<reference evidence="14 15" key="1">
    <citation type="submission" date="2014-03" db="EMBL/GenBank/DDBJ databases">
        <title>Bradyrhizobium valentinum sp. nov., isolated from effective nodules of Lupinus mariae-josephae, a lupine endemic of basic-lime soils in Eastern Spain.</title>
        <authorList>
            <person name="Duran D."/>
            <person name="Rey L."/>
            <person name="Navarro A."/>
            <person name="Busquets A."/>
            <person name="Imperial J."/>
            <person name="Ruiz-Argueso T."/>
        </authorList>
    </citation>
    <scope>NUCLEOTIDE SEQUENCE [LARGE SCALE GENOMIC DNA]</scope>
    <source>
        <strain evidence="14 15">PAC68</strain>
    </source>
</reference>
<dbReference type="GO" id="GO:0008973">
    <property type="term" value="F:phosphopentomutase activity"/>
    <property type="evidence" value="ECO:0007669"/>
    <property type="project" value="TreeGrafter"/>
</dbReference>
<dbReference type="PROSITE" id="PS00710">
    <property type="entry name" value="PGM_PMM"/>
    <property type="match status" value="1"/>
</dbReference>
<dbReference type="Pfam" id="PF02880">
    <property type="entry name" value="PGM_PMM_III"/>
    <property type="match status" value="1"/>
</dbReference>
<feature type="region of interest" description="Disordered" evidence="9">
    <location>
        <begin position="29"/>
        <end position="48"/>
    </location>
</feature>
<dbReference type="SUPFAM" id="SSF53738">
    <property type="entry name" value="Phosphoglucomutase, first 3 domains"/>
    <property type="match status" value="3"/>
</dbReference>
<dbReference type="Gene3D" id="3.30.310.50">
    <property type="entry name" value="Alpha-D-phosphohexomutase, C-terminal domain"/>
    <property type="match status" value="1"/>
</dbReference>
<dbReference type="OrthoDB" id="9806956at2"/>
<evidence type="ECO:0000259" key="13">
    <source>
        <dbReference type="Pfam" id="PF02880"/>
    </source>
</evidence>
<dbReference type="NCBIfam" id="TIGR01132">
    <property type="entry name" value="pgm"/>
    <property type="match status" value="1"/>
</dbReference>
<dbReference type="RefSeq" id="WP_057836894.1">
    <property type="nucleotide sequence ID" value="NZ_LLXZ01000118.1"/>
</dbReference>
<dbReference type="PANTHER" id="PTHR45745">
    <property type="entry name" value="PHOSPHOMANNOMUTASE 45A"/>
    <property type="match status" value="1"/>
</dbReference>
<dbReference type="GO" id="GO:0005975">
    <property type="term" value="P:carbohydrate metabolic process"/>
    <property type="evidence" value="ECO:0007669"/>
    <property type="project" value="UniProtKB-UniRule"/>
</dbReference>
<dbReference type="GO" id="GO:0006166">
    <property type="term" value="P:purine ribonucleoside salvage"/>
    <property type="evidence" value="ECO:0007669"/>
    <property type="project" value="TreeGrafter"/>
</dbReference>
<keyword evidence="6 14" id="KW-0413">Isomerase</keyword>
<comment type="cofactor">
    <cofactor evidence="1">
        <name>Mg(2+)</name>
        <dbReference type="ChEBI" id="CHEBI:18420"/>
    </cofactor>
</comment>
<dbReference type="Pfam" id="PF02879">
    <property type="entry name" value="PGM_PMM_II"/>
    <property type="match status" value="1"/>
</dbReference>
<evidence type="ECO:0000313" key="14">
    <source>
        <dbReference type="EMBL" id="KRR06261.1"/>
    </source>
</evidence>
<dbReference type="Pfam" id="PF02878">
    <property type="entry name" value="PGM_PMM_I"/>
    <property type="match status" value="1"/>
</dbReference>
<feature type="domain" description="Alpha-D-phosphohexomutase alpha/beta/alpha" evidence="12">
    <location>
        <begin position="212"/>
        <end position="319"/>
    </location>
</feature>
<comment type="caution">
    <text evidence="14">The sequence shown here is derived from an EMBL/GenBank/DDBJ whole genome shotgun (WGS) entry which is preliminary data.</text>
</comment>
<dbReference type="AlphaFoldDB" id="A0A0R3LKM9"/>
<accession>A0A0R3LKM9</accession>
<evidence type="ECO:0000259" key="11">
    <source>
        <dbReference type="Pfam" id="PF02878"/>
    </source>
</evidence>
<keyword evidence="15" id="KW-1185">Reference proteome</keyword>
<dbReference type="SUPFAM" id="SSF55957">
    <property type="entry name" value="Phosphoglucomutase, C-terminal domain"/>
    <property type="match status" value="1"/>
</dbReference>
<dbReference type="Proteomes" id="UP000050863">
    <property type="component" value="Unassembled WGS sequence"/>
</dbReference>
<dbReference type="InterPro" id="IPR036900">
    <property type="entry name" value="A-D-PHexomutase_C_sf"/>
</dbReference>
<evidence type="ECO:0000256" key="1">
    <source>
        <dbReference type="ARBA" id="ARBA00001946"/>
    </source>
</evidence>
<dbReference type="GO" id="GO:0004614">
    <property type="term" value="F:phosphoglucomutase activity"/>
    <property type="evidence" value="ECO:0007669"/>
    <property type="project" value="UniProtKB-UniRule"/>
</dbReference>
<protein>
    <recommendedName>
        <fullName evidence="7">Phosphoglucomutase</fullName>
        <ecNumber evidence="7">5.4.2.2</ecNumber>
    </recommendedName>
</protein>
<dbReference type="InterPro" id="IPR005846">
    <property type="entry name" value="A-D-PHexomutase_a/b/a-III"/>
</dbReference>